<sequence length="62" mass="7099">MNKRETGIRPAAKPESRGRSFLNDEIGQRHARHTAAHSYSPMYRCAVRRGARFIVIVMEIAM</sequence>
<evidence type="ECO:0000256" key="1">
    <source>
        <dbReference type="SAM" id="MobiDB-lite"/>
    </source>
</evidence>
<protein>
    <submittedName>
        <fullName evidence="2">Uncharacterized protein</fullName>
    </submittedName>
</protein>
<accession>A0A2C9A3H8</accession>
<evidence type="ECO:0000313" key="3">
    <source>
        <dbReference type="Proteomes" id="UP000219440"/>
    </source>
</evidence>
<name>A0A2C9A3H8_9MICO</name>
<gene>
    <name evidence="2" type="ORF">SAMN06296378_2930</name>
</gene>
<feature type="region of interest" description="Disordered" evidence="1">
    <location>
        <begin position="1"/>
        <end position="25"/>
    </location>
</feature>
<evidence type="ECO:0000313" key="2">
    <source>
        <dbReference type="EMBL" id="SOE74040.1"/>
    </source>
</evidence>
<reference evidence="2 3" key="1">
    <citation type="submission" date="2017-09" db="EMBL/GenBank/DDBJ databases">
        <authorList>
            <person name="Ehlers B."/>
            <person name="Leendertz F.H."/>
        </authorList>
    </citation>
    <scope>NUCLEOTIDE SEQUENCE [LARGE SCALE GENOMIC DNA]</scope>
    <source>
        <strain evidence="2 3">CGMCC 1.05381</strain>
    </source>
</reference>
<keyword evidence="3" id="KW-1185">Reference proteome</keyword>
<organism evidence="2 3">
    <name type="scientific">Salinibacterium xinjiangense</name>
    <dbReference type="NCBI Taxonomy" id="386302"/>
    <lineage>
        <taxon>Bacteria</taxon>
        <taxon>Bacillati</taxon>
        <taxon>Actinomycetota</taxon>
        <taxon>Actinomycetes</taxon>
        <taxon>Micrococcales</taxon>
        <taxon>Microbacteriaceae</taxon>
        <taxon>Salinibacterium</taxon>
    </lineage>
</organism>
<proteinExistence type="predicted"/>
<dbReference type="EMBL" id="OCST01000006">
    <property type="protein sequence ID" value="SOE74040.1"/>
    <property type="molecule type" value="Genomic_DNA"/>
</dbReference>
<dbReference type="Proteomes" id="UP000219440">
    <property type="component" value="Unassembled WGS sequence"/>
</dbReference>
<dbReference type="AlphaFoldDB" id="A0A2C9A3H8"/>
<feature type="compositionally biased region" description="Basic and acidic residues" evidence="1">
    <location>
        <begin position="1"/>
        <end position="18"/>
    </location>
</feature>